<feature type="compositionally biased region" description="Basic and acidic residues" evidence="1">
    <location>
        <begin position="530"/>
        <end position="540"/>
    </location>
</feature>
<protein>
    <submittedName>
        <fullName evidence="3">mRNAion factor TFIIIB component B''-like protein</fullName>
    </submittedName>
</protein>
<feature type="compositionally biased region" description="Basic and acidic residues" evidence="1">
    <location>
        <begin position="64"/>
        <end position="76"/>
    </location>
</feature>
<dbReference type="SMART" id="SM00717">
    <property type="entry name" value="SANT"/>
    <property type="match status" value="1"/>
</dbReference>
<feature type="compositionally biased region" description="Low complexity" evidence="1">
    <location>
        <begin position="605"/>
        <end position="619"/>
    </location>
</feature>
<feature type="compositionally biased region" description="Polar residues" evidence="1">
    <location>
        <begin position="98"/>
        <end position="113"/>
    </location>
</feature>
<feature type="region of interest" description="Disordered" evidence="1">
    <location>
        <begin position="199"/>
        <end position="218"/>
    </location>
</feature>
<dbReference type="SUPFAM" id="SSF46689">
    <property type="entry name" value="Homeodomain-like"/>
    <property type="match status" value="1"/>
</dbReference>
<evidence type="ECO:0000313" key="4">
    <source>
        <dbReference type="Proteomes" id="UP001369086"/>
    </source>
</evidence>
<dbReference type="PANTHER" id="PTHR22929:SF0">
    <property type="entry name" value="TRANSCRIPTION FACTOR TFIIIB COMPONENT B'' HOMOLOG"/>
    <property type="match status" value="1"/>
</dbReference>
<reference evidence="3 4" key="1">
    <citation type="submission" date="2021-05" db="EMBL/GenBank/DDBJ databases">
        <authorList>
            <person name="Zahm M."/>
            <person name="Klopp C."/>
            <person name="Cabau C."/>
            <person name="Kuhl H."/>
            <person name="Suciu R."/>
            <person name="Ciorpac M."/>
            <person name="Holostenco D."/>
            <person name="Gessner J."/>
            <person name="Wuertz S."/>
            <person name="Hohne C."/>
            <person name="Stock M."/>
            <person name="Gislard M."/>
            <person name="Lluch J."/>
            <person name="Milhes M."/>
            <person name="Lampietro C."/>
            <person name="Lopez Roques C."/>
            <person name="Donnadieu C."/>
            <person name="Du K."/>
            <person name="Schartl M."/>
            <person name="Guiguen Y."/>
        </authorList>
    </citation>
    <scope>NUCLEOTIDE SEQUENCE [LARGE SCALE GENOMIC DNA]</scope>
    <source>
        <strain evidence="3">Hh-F2</strain>
        <tissue evidence="3">Blood</tissue>
    </source>
</reference>
<feature type="compositionally biased region" description="Polar residues" evidence="1">
    <location>
        <begin position="1076"/>
        <end position="1095"/>
    </location>
</feature>
<organism evidence="3 4">
    <name type="scientific">Huso huso</name>
    <name type="common">Beluga</name>
    <name type="synonym">Acipenser huso</name>
    <dbReference type="NCBI Taxonomy" id="61971"/>
    <lineage>
        <taxon>Eukaryota</taxon>
        <taxon>Metazoa</taxon>
        <taxon>Chordata</taxon>
        <taxon>Craniata</taxon>
        <taxon>Vertebrata</taxon>
        <taxon>Euteleostomi</taxon>
        <taxon>Actinopterygii</taxon>
        <taxon>Chondrostei</taxon>
        <taxon>Acipenseriformes</taxon>
        <taxon>Acipenseridae</taxon>
        <taxon>Huso</taxon>
    </lineage>
</organism>
<sequence>MPNVAKPRTAQPQARTPRPGTSGTAKNKEPTPKDSAVLENTSPQTLPKSPGRRRASTGPQQLKVPDKKSGNLKEVKTAPASQEPAADSNRSRNDETQQTHNGSSPKLKTSQDSFCIDDHRPSPEYSSGKLKASQNDICIDDHHPHPEYSQGKLKDSQNSTCIEEKQRQPESSLPLKKSTASSDRERIIKARKLRELLKKEIRKEKKQQKGKTPDFEFNAPVDRSKMTMRDFIYYLPENNPMKSSLEEERREIEKVIGPIPSKEPANKAPLPPPVRDEDEDDNEEEDVEHVQDDQVLVPRVKVAEDGSIIIDEESLTVEVLRMQGPNVVEENDPVFERGSTTTYSSFRKSTHTKPWTNRETDMFFLAISMVGTDFSIIGQLFPHRARVEIKNKFKREERENSWRIDKAFREKRPFDFEFFSQLLERILKDDEKKRLNKNKVTLGKKPANPKRRKKEKKADQDKAPDGGGSVEVSDSEVAEGEADAETAEKENEDSLNVNEGEASTAGDPDAKKKRKRKKNDAESGGPATKKPSEDSSERQQKKAKKRKRIKSVEVCEDSEEVDYENMPPLEGSPGSSPSRKEDSDTPEVAAQIKKQQIAEEEDVSGPAEETAGPEAAETPKLGQRSRLQKPKPCLKLATKRGAKAAVDKPNELSQASHFISHEQAAEPHYIDSAIEGTAASHLKRSTTRDRQPSSDIQEIEEEEHDITAIQKKMLHKPTRSGRIPKLSSHLKQPEDDEPPAASPPASPPSEAASPPASPPSETASPQRRGRGRPPQSQKPKPSTLKGRDQKKDPRPGKTALVTLRASVKETEENSDEEGESVMEEEGDSFSMNPEEVNQAPAFVPVSLRSPAPVPAQVEETMEELELSVSVPDTRCTIEPEHLHHIDSVCSQSLDQSPVEAAVTENCLHLLVDVIEVSTPEKDEDNSLPVNDSNTDSDRSCLAVKKDLVSQPSSAAGPRDNGSGVSEEPPCQALKPGLVEVEKAATVSQDSMQPAHSQVVTCEATTQVLHEAPSETPSEETAGSAQALRDPCTLDEAANTIGVVNAPEVSHGSETPSQNQERGRRSRFPKPKPNLGGKTTQPRSLKTKPPQSDSGQGSCGKEMHHRRLKCTLFNKSLQRKKRVKLTAAKMKEFQKN</sequence>
<dbReference type="InterPro" id="IPR009057">
    <property type="entry name" value="Homeodomain-like_sf"/>
</dbReference>
<feature type="compositionally biased region" description="Acidic residues" evidence="1">
    <location>
        <begin position="554"/>
        <end position="563"/>
    </location>
</feature>
<accession>A0ABR1A5R8</accession>
<feature type="compositionally biased region" description="Polar residues" evidence="1">
    <location>
        <begin position="38"/>
        <end position="47"/>
    </location>
</feature>
<dbReference type="CDD" id="cd00167">
    <property type="entry name" value="SANT"/>
    <property type="match status" value="1"/>
</dbReference>
<name>A0ABR1A5R8_HUSHU</name>
<comment type="caution">
    <text evidence="3">The sequence shown here is derived from an EMBL/GenBank/DDBJ whole genome shotgun (WGS) entry which is preliminary data.</text>
</comment>
<feature type="domain" description="Myb-like" evidence="2">
    <location>
        <begin position="351"/>
        <end position="399"/>
    </location>
</feature>
<feature type="compositionally biased region" description="Acidic residues" evidence="1">
    <location>
        <begin position="473"/>
        <end position="493"/>
    </location>
</feature>
<feature type="compositionally biased region" description="Polar residues" evidence="1">
    <location>
        <begin position="1014"/>
        <end position="1023"/>
    </location>
</feature>
<dbReference type="Pfam" id="PF15963">
    <property type="entry name" value="Myb_DNA-bind_7"/>
    <property type="match status" value="1"/>
</dbReference>
<dbReference type="InterPro" id="IPR039467">
    <property type="entry name" value="TFIIIB_B''_Myb"/>
</dbReference>
<feature type="compositionally biased region" description="Polar residues" evidence="1">
    <location>
        <begin position="10"/>
        <end position="25"/>
    </location>
</feature>
<feature type="region of interest" description="Disordered" evidence="1">
    <location>
        <begin position="437"/>
        <end position="833"/>
    </location>
</feature>
<feature type="region of interest" description="Disordered" evidence="1">
    <location>
        <begin position="947"/>
        <end position="970"/>
    </location>
</feature>
<dbReference type="Proteomes" id="UP001369086">
    <property type="component" value="Unassembled WGS sequence"/>
</dbReference>
<proteinExistence type="predicted"/>
<evidence type="ECO:0000256" key="1">
    <source>
        <dbReference type="SAM" id="MobiDB-lite"/>
    </source>
</evidence>
<feature type="region of interest" description="Disordered" evidence="1">
    <location>
        <begin position="255"/>
        <end position="291"/>
    </location>
</feature>
<feature type="region of interest" description="Disordered" evidence="1">
    <location>
        <begin position="1"/>
        <end position="187"/>
    </location>
</feature>
<evidence type="ECO:0000259" key="2">
    <source>
        <dbReference type="SMART" id="SM00717"/>
    </source>
</evidence>
<keyword evidence="4" id="KW-1185">Reference proteome</keyword>
<dbReference type="PANTHER" id="PTHR22929">
    <property type="entry name" value="RNA POLYMERASE III TRANSCRIPTION INITIATION FACTOR B"/>
    <property type="match status" value="1"/>
</dbReference>
<feature type="compositionally biased region" description="Basic and acidic residues" evidence="1">
    <location>
        <begin position="659"/>
        <end position="669"/>
    </location>
</feature>
<evidence type="ECO:0000313" key="3">
    <source>
        <dbReference type="EMBL" id="KAK6492435.1"/>
    </source>
</evidence>
<gene>
    <name evidence="3" type="ORF">HHUSO_G1777</name>
</gene>
<feature type="compositionally biased region" description="Basic and acidic residues" evidence="1">
    <location>
        <begin position="785"/>
        <end position="795"/>
    </location>
</feature>
<feature type="compositionally biased region" description="Low complexity" evidence="1">
    <location>
        <begin position="748"/>
        <end position="777"/>
    </location>
</feature>
<feature type="compositionally biased region" description="Acidic residues" evidence="1">
    <location>
        <begin position="812"/>
        <end position="827"/>
    </location>
</feature>
<feature type="region of interest" description="Disordered" evidence="1">
    <location>
        <begin position="1007"/>
        <end position="1114"/>
    </location>
</feature>
<dbReference type="InterPro" id="IPR001005">
    <property type="entry name" value="SANT/Myb"/>
</dbReference>
<feature type="compositionally biased region" description="Low complexity" evidence="1">
    <location>
        <begin position="567"/>
        <end position="577"/>
    </location>
</feature>
<feature type="compositionally biased region" description="Acidic residues" evidence="1">
    <location>
        <begin position="276"/>
        <end position="287"/>
    </location>
</feature>
<dbReference type="EMBL" id="JAHFZB010000002">
    <property type="protein sequence ID" value="KAK6492435.1"/>
    <property type="molecule type" value="Genomic_DNA"/>
</dbReference>